<feature type="region of interest" description="Disordered" evidence="1">
    <location>
        <begin position="237"/>
        <end position="269"/>
    </location>
</feature>
<name>A0ABP9KMH6_9SPHN</name>
<dbReference type="Proteomes" id="UP001500518">
    <property type="component" value="Unassembled WGS sequence"/>
</dbReference>
<gene>
    <name evidence="2" type="ORF">GCM10023208_31920</name>
</gene>
<keyword evidence="3" id="KW-1185">Reference proteome</keyword>
<dbReference type="EMBL" id="BAABHV010000022">
    <property type="protein sequence ID" value="GAA5061964.1"/>
    <property type="molecule type" value="Genomic_DNA"/>
</dbReference>
<sequence>MLGAALAFPVRAEDGQRPPLALMGTVPIYWGEAAGLDEMLNGHAPRHWVRAVLEEGFTLAPLDYLSAEALAGHRSLLMAQPRGLSAEENVALDAWVREGGTLLLFADPMMTGESRFHLGDRRRPQDVALLSPILAHWGLALEFDPAQPTGPQMVDHFGDSLPVNQRGRLSHVGDADYCNIPGEALLAHCVIGQGQAMIVADAAMLDIAGPYTDAEAALRWLLGHVFENFGDSAGNVPLGELPASENGTNPPEIGRLDHHRHHQGSGNSD</sequence>
<comment type="caution">
    <text evidence="2">The sequence shown here is derived from an EMBL/GenBank/DDBJ whole genome shotgun (WGS) entry which is preliminary data.</text>
</comment>
<accession>A0ABP9KMH6</accession>
<dbReference type="Gene3D" id="3.40.50.880">
    <property type="match status" value="1"/>
</dbReference>
<evidence type="ECO:0008006" key="4">
    <source>
        <dbReference type="Google" id="ProtNLM"/>
    </source>
</evidence>
<evidence type="ECO:0000256" key="1">
    <source>
        <dbReference type="SAM" id="MobiDB-lite"/>
    </source>
</evidence>
<dbReference type="InterPro" id="IPR029062">
    <property type="entry name" value="Class_I_gatase-like"/>
</dbReference>
<proteinExistence type="predicted"/>
<protein>
    <recommendedName>
        <fullName evidence="4">ABC transporter</fullName>
    </recommendedName>
</protein>
<reference evidence="3" key="1">
    <citation type="journal article" date="2019" name="Int. J. Syst. Evol. Microbiol.">
        <title>The Global Catalogue of Microorganisms (GCM) 10K type strain sequencing project: providing services to taxonomists for standard genome sequencing and annotation.</title>
        <authorList>
            <consortium name="The Broad Institute Genomics Platform"/>
            <consortium name="The Broad Institute Genome Sequencing Center for Infectious Disease"/>
            <person name="Wu L."/>
            <person name="Ma J."/>
        </authorList>
    </citation>
    <scope>NUCLEOTIDE SEQUENCE [LARGE SCALE GENOMIC DNA]</scope>
    <source>
        <strain evidence="3">JCM 18014</strain>
    </source>
</reference>
<organism evidence="2 3">
    <name type="scientific">Erythrobacter westpacificensis</name>
    <dbReference type="NCBI Taxonomy" id="1055231"/>
    <lineage>
        <taxon>Bacteria</taxon>
        <taxon>Pseudomonadati</taxon>
        <taxon>Pseudomonadota</taxon>
        <taxon>Alphaproteobacteria</taxon>
        <taxon>Sphingomonadales</taxon>
        <taxon>Erythrobacteraceae</taxon>
        <taxon>Erythrobacter/Porphyrobacter group</taxon>
        <taxon>Erythrobacter</taxon>
    </lineage>
</organism>
<evidence type="ECO:0000313" key="2">
    <source>
        <dbReference type="EMBL" id="GAA5061964.1"/>
    </source>
</evidence>
<evidence type="ECO:0000313" key="3">
    <source>
        <dbReference type="Proteomes" id="UP001500518"/>
    </source>
</evidence>